<evidence type="ECO:0000256" key="2">
    <source>
        <dbReference type="SAM" id="SignalP"/>
    </source>
</evidence>
<feature type="region of interest" description="Disordered" evidence="1">
    <location>
        <begin position="214"/>
        <end position="237"/>
    </location>
</feature>
<sequence>MQPKIHFALLPLFLSHSLGQPFPLQHTSLLSIQKRSPHDPPPQSHHEGWETDNDVWGSILRGSPLRECRGYLPAANEDTRPPLAIHAVSSPSPPQVARPPCSFQSRETSWHVAPAVRESKKKRKKKYKAEDKAEEGNDSSLQVASSRSRKRNRRSKGKKENWANDPKSKEMYKRAVELFESKEQGGSGFRLSKDEMKYLDVPGVDMFKAIRQQYQSHQHDKTRRTGRKIPRDPTSDHTIDYHLGKLKAVLEGDAKGTTITKSTVEKVLALAKTEDDQKKDDGKQLLELLAKTRDRIFKDWDDDPHTYCVSRRNCPFPLLDEVLKSNLFP</sequence>
<dbReference type="InParanoid" id="A0A316YGU6"/>
<feature type="region of interest" description="Disordered" evidence="1">
    <location>
        <begin position="84"/>
        <end position="168"/>
    </location>
</feature>
<name>A0A316YGU6_9BASI</name>
<reference evidence="3 4" key="1">
    <citation type="journal article" date="2018" name="Mol. Biol. Evol.">
        <title>Broad Genomic Sampling Reveals a Smut Pathogenic Ancestry of the Fungal Clade Ustilaginomycotina.</title>
        <authorList>
            <person name="Kijpornyongpan T."/>
            <person name="Mondo S.J."/>
            <person name="Barry K."/>
            <person name="Sandor L."/>
            <person name="Lee J."/>
            <person name="Lipzen A."/>
            <person name="Pangilinan J."/>
            <person name="LaButti K."/>
            <person name="Hainaut M."/>
            <person name="Henrissat B."/>
            <person name="Grigoriev I.V."/>
            <person name="Spatafora J.W."/>
            <person name="Aime M.C."/>
        </authorList>
    </citation>
    <scope>NUCLEOTIDE SEQUENCE [LARGE SCALE GENOMIC DNA]</scope>
    <source>
        <strain evidence="3 4">MCA 4198</strain>
    </source>
</reference>
<dbReference type="AlphaFoldDB" id="A0A316YGU6"/>
<evidence type="ECO:0000313" key="3">
    <source>
        <dbReference type="EMBL" id="PWN86965.1"/>
    </source>
</evidence>
<gene>
    <name evidence="3" type="ORF">FA10DRAFT_262762</name>
</gene>
<organism evidence="3 4">
    <name type="scientific">Acaromyces ingoldii</name>
    <dbReference type="NCBI Taxonomy" id="215250"/>
    <lineage>
        <taxon>Eukaryota</taxon>
        <taxon>Fungi</taxon>
        <taxon>Dikarya</taxon>
        <taxon>Basidiomycota</taxon>
        <taxon>Ustilaginomycotina</taxon>
        <taxon>Exobasidiomycetes</taxon>
        <taxon>Exobasidiales</taxon>
        <taxon>Cryptobasidiaceae</taxon>
        <taxon>Acaromyces</taxon>
    </lineage>
</organism>
<protein>
    <submittedName>
        <fullName evidence="3">Uncharacterized protein</fullName>
    </submittedName>
</protein>
<feature type="signal peptide" evidence="2">
    <location>
        <begin position="1"/>
        <end position="19"/>
    </location>
</feature>
<feature type="compositionally biased region" description="Basic residues" evidence="1">
    <location>
        <begin position="147"/>
        <end position="157"/>
    </location>
</feature>
<evidence type="ECO:0000256" key="1">
    <source>
        <dbReference type="SAM" id="MobiDB-lite"/>
    </source>
</evidence>
<accession>A0A316YGU6</accession>
<feature type="compositionally biased region" description="Basic and acidic residues" evidence="1">
    <location>
        <begin position="158"/>
        <end position="168"/>
    </location>
</feature>
<proteinExistence type="predicted"/>
<feature type="region of interest" description="Disordered" evidence="1">
    <location>
        <begin position="33"/>
        <end position="52"/>
    </location>
</feature>
<dbReference type="GeneID" id="37042055"/>
<dbReference type="EMBL" id="KZ819641">
    <property type="protein sequence ID" value="PWN86965.1"/>
    <property type="molecule type" value="Genomic_DNA"/>
</dbReference>
<dbReference type="RefSeq" id="XP_025374163.1">
    <property type="nucleotide sequence ID" value="XM_025520139.1"/>
</dbReference>
<dbReference type="Proteomes" id="UP000245768">
    <property type="component" value="Unassembled WGS sequence"/>
</dbReference>
<evidence type="ECO:0000313" key="4">
    <source>
        <dbReference type="Proteomes" id="UP000245768"/>
    </source>
</evidence>
<feature type="chain" id="PRO_5016354946" evidence="2">
    <location>
        <begin position="20"/>
        <end position="329"/>
    </location>
</feature>
<keyword evidence="2" id="KW-0732">Signal</keyword>
<keyword evidence="4" id="KW-1185">Reference proteome</keyword>